<gene>
    <name evidence="3" type="ORF">BDV98DRAFT_596260</name>
</gene>
<dbReference type="InterPro" id="IPR020845">
    <property type="entry name" value="AMP-binding_CS"/>
</dbReference>
<evidence type="ECO:0000259" key="2">
    <source>
        <dbReference type="Pfam" id="PF00501"/>
    </source>
</evidence>
<dbReference type="Pfam" id="PF00501">
    <property type="entry name" value="AMP-binding"/>
    <property type="match status" value="1"/>
</dbReference>
<evidence type="ECO:0000313" key="3">
    <source>
        <dbReference type="EMBL" id="TFK98005.1"/>
    </source>
</evidence>
<feature type="domain" description="AMP-dependent synthetase/ligase" evidence="2">
    <location>
        <begin position="18"/>
        <end position="360"/>
    </location>
</feature>
<dbReference type="OrthoDB" id="429813at2759"/>
<protein>
    <recommendedName>
        <fullName evidence="2">AMP-dependent synthetase/ligase domain-containing protein</fullName>
    </recommendedName>
</protein>
<evidence type="ECO:0000313" key="4">
    <source>
        <dbReference type="Proteomes" id="UP000305067"/>
    </source>
</evidence>
<dbReference type="SUPFAM" id="SSF56801">
    <property type="entry name" value="Acetyl-CoA synthetase-like"/>
    <property type="match status" value="1"/>
</dbReference>
<accession>A0A5C3Q7G1</accession>
<dbReference type="EMBL" id="ML178843">
    <property type="protein sequence ID" value="TFK98005.1"/>
    <property type="molecule type" value="Genomic_DNA"/>
</dbReference>
<sequence>MFTPPPLTETDFQFHELFDHQAVHQASHPFYAWLDDSSSHVVEVSHLEFDRAGHRAAALLFPSGPQALTGEKIGLFALAHHIHYQAVFLGLLRAGVTPLVITPYCNPAVVARMFTSIGCKRVLVSPNLSSTGFGFVESVMSALGPHANMAFEDIPSLETLFPRLGCETADDQFAPFTALGSRQNLDDVAFFMYTSGTTGTPKAVPHTQRFILARCALLPKSGKPLLRDCPVSISTFPTSGTRHHLLKSLISGTVTFVTPPSEFNHMSTPFSTSATNVNKMLEYAIRGGCGRISTLPACIQIWAESPRAISLLKQLSYGVDFAGAPLSTSLGTQLVKSGVQLNVLYGSTEIGLMLIMNPTHLERGTNAEEWMYIEFPPEVNLRVVSAPETSFVEIQFLASESYRPAVCNIPDVEGFQTGDVFEAQPSKERTWKFVGTNDDTIIHSSTAKTTPGPIEDTIQSHEVVKGVIAFGEGRDKVGILVEY</sequence>
<dbReference type="GO" id="GO:0031956">
    <property type="term" value="F:medium-chain fatty acid-CoA ligase activity"/>
    <property type="evidence" value="ECO:0007669"/>
    <property type="project" value="TreeGrafter"/>
</dbReference>
<reference evidence="3 4" key="1">
    <citation type="journal article" date="2019" name="Nat. Ecol. Evol.">
        <title>Megaphylogeny resolves global patterns of mushroom evolution.</title>
        <authorList>
            <person name="Varga T."/>
            <person name="Krizsan K."/>
            <person name="Foldi C."/>
            <person name="Dima B."/>
            <person name="Sanchez-Garcia M."/>
            <person name="Sanchez-Ramirez S."/>
            <person name="Szollosi G.J."/>
            <person name="Szarkandi J.G."/>
            <person name="Papp V."/>
            <person name="Albert L."/>
            <person name="Andreopoulos W."/>
            <person name="Angelini C."/>
            <person name="Antonin V."/>
            <person name="Barry K.W."/>
            <person name="Bougher N.L."/>
            <person name="Buchanan P."/>
            <person name="Buyck B."/>
            <person name="Bense V."/>
            <person name="Catcheside P."/>
            <person name="Chovatia M."/>
            <person name="Cooper J."/>
            <person name="Damon W."/>
            <person name="Desjardin D."/>
            <person name="Finy P."/>
            <person name="Geml J."/>
            <person name="Haridas S."/>
            <person name="Hughes K."/>
            <person name="Justo A."/>
            <person name="Karasinski D."/>
            <person name="Kautmanova I."/>
            <person name="Kiss B."/>
            <person name="Kocsube S."/>
            <person name="Kotiranta H."/>
            <person name="LaButti K.M."/>
            <person name="Lechner B.E."/>
            <person name="Liimatainen K."/>
            <person name="Lipzen A."/>
            <person name="Lukacs Z."/>
            <person name="Mihaltcheva S."/>
            <person name="Morgado L.N."/>
            <person name="Niskanen T."/>
            <person name="Noordeloos M.E."/>
            <person name="Ohm R.A."/>
            <person name="Ortiz-Santana B."/>
            <person name="Ovrebo C."/>
            <person name="Racz N."/>
            <person name="Riley R."/>
            <person name="Savchenko A."/>
            <person name="Shiryaev A."/>
            <person name="Soop K."/>
            <person name="Spirin V."/>
            <person name="Szebenyi C."/>
            <person name="Tomsovsky M."/>
            <person name="Tulloss R.E."/>
            <person name="Uehling J."/>
            <person name="Grigoriev I.V."/>
            <person name="Vagvolgyi C."/>
            <person name="Papp T."/>
            <person name="Martin F.M."/>
            <person name="Miettinen O."/>
            <person name="Hibbett D.S."/>
            <person name="Nagy L.G."/>
        </authorList>
    </citation>
    <scope>NUCLEOTIDE SEQUENCE [LARGE SCALE GENOMIC DNA]</scope>
    <source>
        <strain evidence="3 4">CBS 309.79</strain>
    </source>
</reference>
<dbReference type="GO" id="GO:0006631">
    <property type="term" value="P:fatty acid metabolic process"/>
    <property type="evidence" value="ECO:0007669"/>
    <property type="project" value="TreeGrafter"/>
</dbReference>
<organism evidence="3 4">
    <name type="scientific">Pterulicium gracile</name>
    <dbReference type="NCBI Taxonomy" id="1884261"/>
    <lineage>
        <taxon>Eukaryota</taxon>
        <taxon>Fungi</taxon>
        <taxon>Dikarya</taxon>
        <taxon>Basidiomycota</taxon>
        <taxon>Agaricomycotina</taxon>
        <taxon>Agaricomycetes</taxon>
        <taxon>Agaricomycetidae</taxon>
        <taxon>Agaricales</taxon>
        <taxon>Pleurotineae</taxon>
        <taxon>Pterulaceae</taxon>
        <taxon>Pterulicium</taxon>
    </lineage>
</organism>
<dbReference type="InterPro" id="IPR042099">
    <property type="entry name" value="ANL_N_sf"/>
</dbReference>
<comment type="similarity">
    <text evidence="1">Belongs to the ATP-dependent AMP-binding enzyme family.</text>
</comment>
<name>A0A5C3Q7G1_9AGAR</name>
<dbReference type="PROSITE" id="PS00455">
    <property type="entry name" value="AMP_BINDING"/>
    <property type="match status" value="1"/>
</dbReference>
<dbReference type="Gene3D" id="3.40.50.12780">
    <property type="entry name" value="N-terminal domain of ligase-like"/>
    <property type="match status" value="1"/>
</dbReference>
<dbReference type="PANTHER" id="PTHR43201:SF8">
    <property type="entry name" value="ACYL-COA SYNTHETASE FAMILY MEMBER 3"/>
    <property type="match status" value="1"/>
</dbReference>
<dbReference type="Proteomes" id="UP000305067">
    <property type="component" value="Unassembled WGS sequence"/>
</dbReference>
<proteinExistence type="inferred from homology"/>
<dbReference type="InterPro" id="IPR000873">
    <property type="entry name" value="AMP-dep_synth/lig_dom"/>
</dbReference>
<keyword evidence="4" id="KW-1185">Reference proteome</keyword>
<dbReference type="Pfam" id="PF23562">
    <property type="entry name" value="AMP-binding_C_3"/>
    <property type="match status" value="1"/>
</dbReference>
<dbReference type="AlphaFoldDB" id="A0A5C3Q7G1"/>
<dbReference type="PANTHER" id="PTHR43201">
    <property type="entry name" value="ACYL-COA SYNTHETASE"/>
    <property type="match status" value="1"/>
</dbReference>
<evidence type="ECO:0000256" key="1">
    <source>
        <dbReference type="ARBA" id="ARBA00006432"/>
    </source>
</evidence>
<dbReference type="STRING" id="1884261.A0A5C3Q7G1"/>